<name>A0AC61RUH3_9FIRM</name>
<sequence>MPRKPKKPCKHPGCPELVEGMYCEEHALLHGQERRDSAVRGYDSKWRKARERFLKCHPLCVQCQREGRLVKATVVDHIKPHRGDPILFWDERNWQPLCKHHHDVKTMTEDRYQEYKY</sequence>
<protein>
    <submittedName>
        <fullName evidence="1">HNH endonuclease</fullName>
    </submittedName>
</protein>
<evidence type="ECO:0000313" key="1">
    <source>
        <dbReference type="EMBL" id="TGY95363.1"/>
    </source>
</evidence>
<keyword evidence="1" id="KW-0255">Endonuclease</keyword>
<reference evidence="1" key="1">
    <citation type="submission" date="2019-04" db="EMBL/GenBank/DDBJ databases">
        <title>Microbes associate with the intestines of laboratory mice.</title>
        <authorList>
            <person name="Navarre W."/>
            <person name="Wong E."/>
            <person name="Huang K."/>
            <person name="Tropini C."/>
            <person name="Ng K."/>
            <person name="Yu B."/>
        </authorList>
    </citation>
    <scope>NUCLEOTIDE SEQUENCE</scope>
    <source>
        <strain evidence="1">NM01_1-7b</strain>
    </source>
</reference>
<comment type="caution">
    <text evidence="1">The sequence shown here is derived from an EMBL/GenBank/DDBJ whole genome shotgun (WGS) entry which is preliminary data.</text>
</comment>
<gene>
    <name evidence="1" type="ORF">E5329_15110</name>
</gene>
<proteinExistence type="predicted"/>
<keyword evidence="2" id="KW-1185">Reference proteome</keyword>
<keyword evidence="1" id="KW-0378">Hydrolase</keyword>
<dbReference type="EMBL" id="SRYA01000030">
    <property type="protein sequence ID" value="TGY95363.1"/>
    <property type="molecule type" value="Genomic_DNA"/>
</dbReference>
<keyword evidence="1" id="KW-0540">Nuclease</keyword>
<dbReference type="Proteomes" id="UP000304953">
    <property type="component" value="Unassembled WGS sequence"/>
</dbReference>
<accession>A0AC61RUH3</accession>
<evidence type="ECO:0000313" key="2">
    <source>
        <dbReference type="Proteomes" id="UP000304953"/>
    </source>
</evidence>
<organism evidence="1 2">
    <name type="scientific">Petralouisia muris</name>
    <dbReference type="NCBI Taxonomy" id="3032872"/>
    <lineage>
        <taxon>Bacteria</taxon>
        <taxon>Bacillati</taxon>
        <taxon>Bacillota</taxon>
        <taxon>Clostridia</taxon>
        <taxon>Lachnospirales</taxon>
        <taxon>Lachnospiraceae</taxon>
        <taxon>Petralouisia</taxon>
    </lineage>
</organism>